<feature type="compositionally biased region" description="Basic and acidic residues" evidence="7">
    <location>
        <begin position="352"/>
        <end position="366"/>
    </location>
</feature>
<feature type="region of interest" description="Disordered" evidence="7">
    <location>
        <begin position="32"/>
        <end position="51"/>
    </location>
</feature>
<evidence type="ECO:0000256" key="6">
    <source>
        <dbReference type="SAM" id="Coils"/>
    </source>
</evidence>
<keyword evidence="6" id="KW-0175">Coiled coil</keyword>
<reference evidence="8" key="1">
    <citation type="submission" date="2025-08" db="UniProtKB">
        <authorList>
            <consortium name="Ensembl"/>
        </authorList>
    </citation>
    <scope>IDENTIFICATION</scope>
</reference>
<feature type="coiled-coil region" evidence="6">
    <location>
        <begin position="257"/>
        <end position="284"/>
    </location>
</feature>
<evidence type="ECO:0000256" key="1">
    <source>
        <dbReference type="ARBA" id="ARBA00004345"/>
    </source>
</evidence>
<dbReference type="GO" id="GO:0005901">
    <property type="term" value="C:caveola"/>
    <property type="evidence" value="ECO:0007669"/>
    <property type="project" value="UniProtKB-SubCell"/>
</dbReference>
<dbReference type="GO" id="GO:0097320">
    <property type="term" value="P:plasma membrane tubulation"/>
    <property type="evidence" value="ECO:0007669"/>
    <property type="project" value="Ensembl"/>
</dbReference>
<dbReference type="GO" id="GO:0005080">
    <property type="term" value="F:protein kinase C binding"/>
    <property type="evidence" value="ECO:0007669"/>
    <property type="project" value="TreeGrafter"/>
</dbReference>
<evidence type="ECO:0000256" key="5">
    <source>
        <dbReference type="ARBA" id="ARBA00023136"/>
    </source>
</evidence>
<protein>
    <submittedName>
        <fullName evidence="8">Caveolae associated protein 2</fullName>
    </submittedName>
</protein>
<comment type="similarity">
    <text evidence="3">Belongs to the CAVIN family.</text>
</comment>
<dbReference type="Ensembl" id="ENSCPBT00000016367.1">
    <property type="protein sequence ID" value="ENSCPBP00000013800.1"/>
    <property type="gene ID" value="ENSCPBG00000010292.1"/>
</dbReference>
<feature type="compositionally biased region" description="Basic and acidic residues" evidence="7">
    <location>
        <begin position="433"/>
        <end position="448"/>
    </location>
</feature>
<dbReference type="GO" id="GO:0005829">
    <property type="term" value="C:cytosol"/>
    <property type="evidence" value="ECO:0007669"/>
    <property type="project" value="Ensembl"/>
</dbReference>
<feature type="compositionally biased region" description="Pro residues" evidence="7">
    <location>
        <begin position="161"/>
        <end position="173"/>
    </location>
</feature>
<evidence type="ECO:0000313" key="8">
    <source>
        <dbReference type="Ensembl" id="ENSCPBP00000013800.1"/>
    </source>
</evidence>
<feature type="region of interest" description="Disordered" evidence="7">
    <location>
        <begin position="519"/>
        <end position="556"/>
    </location>
</feature>
<comment type="subcellular location">
    <subcellularLocation>
        <location evidence="2">Cytoplasm</location>
    </subcellularLocation>
    <subcellularLocation>
        <location evidence="1">Membrane</location>
        <location evidence="1">Caveola</location>
    </subcellularLocation>
</comment>
<feature type="compositionally biased region" description="Low complexity" evidence="7">
    <location>
        <begin position="414"/>
        <end position="425"/>
    </location>
</feature>
<evidence type="ECO:0000256" key="4">
    <source>
        <dbReference type="ARBA" id="ARBA00022490"/>
    </source>
</evidence>
<sequence length="556" mass="60356">MKSWLKYDIPLKGGGGRVKPAAAGGKLAGPILLPAKAPPSPTHTHTHTAPGLVSSLGRGLGSVCVSHEVERSPELADFRLPLGGEWEPLREAGSSLGSSCPAAAACGSQRDPARSAPGALQRRPPGALAVLPAMGEDGVQAERSGAHAPPSPEEQLEQSPSPEPSGSPSPLPAAPGEAIRDGSQVNAITVLTLLDKLVNMLDSVQEKQLKMEQRQIELEGSVKGIQGDLSKLCKHHTSTSNAVSKLLEKSRKVSAHTREVRERMERQCAQVKRLENNHAQLLRRNHFKVLIFQEENEIPANVFVKEPVPSITEGKEESVDENKTLEETLHTVELSSDDEMPHDEDGLDDSVEEKMGESRAEKIKRSSLKKVDSLKKAFSRQNIEKKMNKISTKIVSVERREKIKKSLTPHHQKSSSSKSSSFKASPLPLNVKKVHEGETPAENEDKPTETTSSEQAVNEEETSFTEGLSDITPPTSLIEEGKAIADSLEKESREGDVTINSNIELSIVEDDEEYGTALEVSSQRLYDERNKPTSGETEQSDEESTQAAVLQIDQTA</sequence>
<evidence type="ECO:0000256" key="3">
    <source>
        <dbReference type="ARBA" id="ARBA00008836"/>
    </source>
</evidence>
<dbReference type="GO" id="GO:0005654">
    <property type="term" value="C:nucleoplasm"/>
    <property type="evidence" value="ECO:0007669"/>
    <property type="project" value="Ensembl"/>
</dbReference>
<gene>
    <name evidence="8" type="primary">CAVIN2</name>
</gene>
<evidence type="ECO:0000256" key="7">
    <source>
        <dbReference type="SAM" id="MobiDB-lite"/>
    </source>
</evidence>
<keyword evidence="4" id="KW-0963">Cytoplasm</keyword>
<accession>A0A8C3FTY1</accession>
<reference evidence="8" key="2">
    <citation type="submission" date="2025-09" db="UniProtKB">
        <authorList>
            <consortium name="Ensembl"/>
        </authorList>
    </citation>
    <scope>IDENTIFICATION</scope>
</reference>
<keyword evidence="5" id="KW-0472">Membrane</keyword>
<dbReference type="AlphaFoldDB" id="A0A8C3FTY1"/>
<feature type="region of interest" description="Disordered" evidence="7">
    <location>
        <begin position="388"/>
        <end position="498"/>
    </location>
</feature>
<dbReference type="GeneTree" id="ENSGT00950000182910"/>
<feature type="compositionally biased region" description="Low complexity" evidence="7">
    <location>
        <begin position="92"/>
        <end position="108"/>
    </location>
</feature>
<name>A0A8C3FTY1_CHRPI</name>
<feature type="compositionally biased region" description="Basic residues" evidence="7">
    <location>
        <begin position="402"/>
        <end position="413"/>
    </location>
</feature>
<feature type="compositionally biased region" description="Acidic residues" evidence="7">
    <location>
        <begin position="335"/>
        <end position="351"/>
    </location>
</feature>
<feature type="region of interest" description="Disordered" evidence="7">
    <location>
        <begin position="335"/>
        <end position="366"/>
    </location>
</feature>
<dbReference type="InterPro" id="IPR026752">
    <property type="entry name" value="Cavin_fam"/>
</dbReference>
<dbReference type="Proteomes" id="UP000694380">
    <property type="component" value="Unplaced"/>
</dbReference>
<dbReference type="GO" id="GO:0001786">
    <property type="term" value="F:phosphatidylserine binding"/>
    <property type="evidence" value="ECO:0007669"/>
    <property type="project" value="Ensembl"/>
</dbReference>
<feature type="compositionally biased region" description="Basic and acidic residues" evidence="7">
    <location>
        <begin position="479"/>
        <end position="496"/>
    </location>
</feature>
<keyword evidence="9" id="KW-1185">Reference proteome</keyword>
<evidence type="ECO:0000313" key="9">
    <source>
        <dbReference type="Proteomes" id="UP000694380"/>
    </source>
</evidence>
<feature type="region of interest" description="Disordered" evidence="7">
    <location>
        <begin position="138"/>
        <end position="178"/>
    </location>
</feature>
<dbReference type="Pfam" id="PF15237">
    <property type="entry name" value="PTRF_SDPR"/>
    <property type="match status" value="1"/>
</dbReference>
<evidence type="ECO:0000256" key="2">
    <source>
        <dbReference type="ARBA" id="ARBA00004496"/>
    </source>
</evidence>
<dbReference type="OMA" id="DDDMPHE"/>
<dbReference type="PANTHER" id="PTHR15240:SF1">
    <property type="entry name" value="CAVEOLAE-ASSOCIATED PROTEIN 2"/>
    <property type="match status" value="1"/>
</dbReference>
<feature type="region of interest" description="Disordered" evidence="7">
    <location>
        <begin position="92"/>
        <end position="124"/>
    </location>
</feature>
<proteinExistence type="inferred from homology"/>
<feature type="compositionally biased region" description="Polar residues" evidence="7">
    <location>
        <begin position="545"/>
        <end position="556"/>
    </location>
</feature>
<organism evidence="8 9">
    <name type="scientific">Chrysemys picta bellii</name>
    <name type="common">Western painted turtle</name>
    <name type="synonym">Emys bellii</name>
    <dbReference type="NCBI Taxonomy" id="8478"/>
    <lineage>
        <taxon>Eukaryota</taxon>
        <taxon>Metazoa</taxon>
        <taxon>Chordata</taxon>
        <taxon>Craniata</taxon>
        <taxon>Vertebrata</taxon>
        <taxon>Euteleostomi</taxon>
        <taxon>Archelosauria</taxon>
        <taxon>Testudinata</taxon>
        <taxon>Testudines</taxon>
        <taxon>Cryptodira</taxon>
        <taxon>Durocryptodira</taxon>
        <taxon>Testudinoidea</taxon>
        <taxon>Emydidae</taxon>
        <taxon>Chrysemys</taxon>
    </lineage>
</organism>
<dbReference type="PANTHER" id="PTHR15240">
    <property type="entry name" value="CAVIN"/>
    <property type="match status" value="1"/>
</dbReference>